<evidence type="ECO:0000313" key="2">
    <source>
        <dbReference type="EMBL" id="MBM6775486.1"/>
    </source>
</evidence>
<dbReference type="InterPro" id="IPR025272">
    <property type="entry name" value="SocA_Panacea"/>
</dbReference>
<dbReference type="EMBL" id="JACSNQ010000020">
    <property type="protein sequence ID" value="MBM6775486.1"/>
    <property type="molecule type" value="Genomic_DNA"/>
</dbReference>
<sequence length="156" mass="17220">MADVLAVAEYILDKTGYVSTMKLQKLAFYSNALSLVRYGEPLFPEQFQAWVNGPVCRDLLRVHRGKFIIGPGELGVSPGYDSLNAHERACVDETVRVLGGYDGNGLSELTHGEPPWRDARDGCEDSARCEAIISNEAIRSFYSSRECANPLFSSAR</sequence>
<dbReference type="Proteomes" id="UP000712527">
    <property type="component" value="Unassembled WGS sequence"/>
</dbReference>
<keyword evidence="3" id="KW-1185">Reference proteome</keyword>
<name>A0ABS2F3B4_9ACTN</name>
<accession>A0ABS2F3B4</accession>
<gene>
    <name evidence="2" type="ORF">H9X80_08045</name>
</gene>
<protein>
    <submittedName>
        <fullName evidence="2">DUF4065 domain-containing protein</fullName>
    </submittedName>
</protein>
<evidence type="ECO:0000313" key="3">
    <source>
        <dbReference type="Proteomes" id="UP000712527"/>
    </source>
</evidence>
<organism evidence="2 3">
    <name type="scientific">Olsenella profusa</name>
    <dbReference type="NCBI Taxonomy" id="138595"/>
    <lineage>
        <taxon>Bacteria</taxon>
        <taxon>Bacillati</taxon>
        <taxon>Actinomycetota</taxon>
        <taxon>Coriobacteriia</taxon>
        <taxon>Coriobacteriales</taxon>
        <taxon>Atopobiaceae</taxon>
        <taxon>Olsenella</taxon>
    </lineage>
</organism>
<dbReference type="Pfam" id="PF13274">
    <property type="entry name" value="SocA_Panacea"/>
    <property type="match status" value="1"/>
</dbReference>
<proteinExistence type="predicted"/>
<feature type="domain" description="Antitoxin SocA-like Panacea" evidence="1">
    <location>
        <begin position="23"/>
        <end position="116"/>
    </location>
</feature>
<comment type="caution">
    <text evidence="2">The sequence shown here is derived from an EMBL/GenBank/DDBJ whole genome shotgun (WGS) entry which is preliminary data.</text>
</comment>
<evidence type="ECO:0000259" key="1">
    <source>
        <dbReference type="Pfam" id="PF13274"/>
    </source>
</evidence>
<reference evidence="2 3" key="1">
    <citation type="journal article" date="2021" name="Sci. Rep.">
        <title>The distribution of antibiotic resistance genes in chicken gut microbiota commensals.</title>
        <authorList>
            <person name="Juricova H."/>
            <person name="Matiasovicova J."/>
            <person name="Kubasova T."/>
            <person name="Cejkova D."/>
            <person name="Rychlik I."/>
        </authorList>
    </citation>
    <scope>NUCLEOTIDE SEQUENCE [LARGE SCALE GENOMIC DNA]</scope>
    <source>
        <strain evidence="2 3">An794</strain>
    </source>
</reference>